<protein>
    <submittedName>
        <fullName evidence="6">Homeobox domain-containing protein</fullName>
    </submittedName>
</protein>
<dbReference type="STRING" id="387005.A0A183HB38"/>
<dbReference type="GO" id="GO:0005634">
    <property type="term" value="C:nucleus"/>
    <property type="evidence" value="ECO:0007669"/>
    <property type="project" value="UniProtKB-SubCell"/>
</dbReference>
<dbReference type="CDD" id="cd00086">
    <property type="entry name" value="homeodomain"/>
    <property type="match status" value="1"/>
</dbReference>
<dbReference type="InterPro" id="IPR001356">
    <property type="entry name" value="HD"/>
</dbReference>
<feature type="domain" description="Homeobox" evidence="3">
    <location>
        <begin position="18"/>
        <end position="75"/>
    </location>
</feature>
<dbReference type="FunFam" id="1.10.10.60:FF:000169">
    <property type="entry name" value="DNA-binding protein SATB1"/>
    <property type="match status" value="1"/>
</dbReference>
<proteinExistence type="predicted"/>
<dbReference type="SMART" id="SM00389">
    <property type="entry name" value="HOX"/>
    <property type="match status" value="1"/>
</dbReference>
<dbReference type="GO" id="GO:0000978">
    <property type="term" value="F:RNA polymerase II cis-regulatory region sequence-specific DNA binding"/>
    <property type="evidence" value="ECO:0007669"/>
    <property type="project" value="TreeGrafter"/>
</dbReference>
<dbReference type="GO" id="GO:0000981">
    <property type="term" value="F:DNA-binding transcription factor activity, RNA polymerase II-specific"/>
    <property type="evidence" value="ECO:0007669"/>
    <property type="project" value="TreeGrafter"/>
</dbReference>
<dbReference type="WBParaSite" id="OFLC_0000469901-mRNA-1">
    <property type="protein sequence ID" value="OFLC_0000469901-mRNA-1"/>
    <property type="gene ID" value="OFLC_0000469901"/>
</dbReference>
<keyword evidence="5" id="KW-1185">Reference proteome</keyword>
<evidence type="ECO:0000313" key="6">
    <source>
        <dbReference type="WBParaSite" id="OFLC_0000469901-mRNA-1"/>
    </source>
</evidence>
<evidence type="ECO:0000259" key="3">
    <source>
        <dbReference type="PROSITE" id="PS50071"/>
    </source>
</evidence>
<dbReference type="PROSITE" id="PS50071">
    <property type="entry name" value="HOMEOBOX_2"/>
    <property type="match status" value="1"/>
</dbReference>
<dbReference type="AlphaFoldDB" id="A0A183HB38"/>
<sequence>MAALERDPYITRFNHLLEIPKLERWFRTDPNPSRQKLINYMNVLNGSSYRRHNVKVTYQQICNWFANQRAANRFCVLLPKLIF</sequence>
<comment type="subcellular location">
    <subcellularLocation>
        <location evidence="1 2">Nucleus</location>
    </subcellularLocation>
</comment>
<evidence type="ECO:0000313" key="5">
    <source>
        <dbReference type="Proteomes" id="UP000267606"/>
    </source>
</evidence>
<evidence type="ECO:0000313" key="4">
    <source>
        <dbReference type="EMBL" id="VDO40778.1"/>
    </source>
</evidence>
<dbReference type="PANTHER" id="PTHR15116:SF16">
    <property type="entry name" value="DEFECTIVE PROVENTRICULUS, ISOFORM A"/>
    <property type="match status" value="1"/>
</dbReference>
<dbReference type="InterPro" id="IPR039673">
    <property type="entry name" value="SATB1/SATB2"/>
</dbReference>
<dbReference type="Proteomes" id="UP000267606">
    <property type="component" value="Unassembled WGS sequence"/>
</dbReference>
<reference evidence="4 5" key="2">
    <citation type="submission" date="2018-11" db="EMBL/GenBank/DDBJ databases">
        <authorList>
            <consortium name="Pathogen Informatics"/>
        </authorList>
    </citation>
    <scope>NUCLEOTIDE SEQUENCE [LARGE SCALE GENOMIC DNA]</scope>
</reference>
<reference evidence="6" key="1">
    <citation type="submission" date="2016-06" db="UniProtKB">
        <authorList>
            <consortium name="WormBaseParasite"/>
        </authorList>
    </citation>
    <scope>IDENTIFICATION</scope>
</reference>
<feature type="DNA-binding region" description="Homeobox" evidence="2">
    <location>
        <begin position="20"/>
        <end position="76"/>
    </location>
</feature>
<dbReference type="InterPro" id="IPR009057">
    <property type="entry name" value="Homeodomain-like_sf"/>
</dbReference>
<gene>
    <name evidence="4" type="ORF">OFLC_LOCUS4700</name>
</gene>
<keyword evidence="2" id="KW-0238">DNA-binding</keyword>
<evidence type="ECO:0000256" key="2">
    <source>
        <dbReference type="PROSITE-ProRule" id="PRU00108"/>
    </source>
</evidence>
<evidence type="ECO:0000256" key="1">
    <source>
        <dbReference type="ARBA" id="ARBA00004123"/>
    </source>
</evidence>
<keyword evidence="2" id="KW-0539">Nucleus</keyword>
<name>A0A183HB38_9BILA</name>
<organism evidence="6">
    <name type="scientific">Onchocerca flexuosa</name>
    <dbReference type="NCBI Taxonomy" id="387005"/>
    <lineage>
        <taxon>Eukaryota</taxon>
        <taxon>Metazoa</taxon>
        <taxon>Ecdysozoa</taxon>
        <taxon>Nematoda</taxon>
        <taxon>Chromadorea</taxon>
        <taxon>Rhabditida</taxon>
        <taxon>Spirurina</taxon>
        <taxon>Spiruromorpha</taxon>
        <taxon>Filarioidea</taxon>
        <taxon>Onchocercidae</taxon>
        <taxon>Onchocerca</taxon>
    </lineage>
</organism>
<dbReference type="GO" id="GO:0006338">
    <property type="term" value="P:chromatin remodeling"/>
    <property type="evidence" value="ECO:0007669"/>
    <property type="project" value="InterPro"/>
</dbReference>
<dbReference type="EMBL" id="UZAJ01003696">
    <property type="protein sequence ID" value="VDO40778.1"/>
    <property type="molecule type" value="Genomic_DNA"/>
</dbReference>
<accession>A0A183HB38</accession>
<dbReference type="Gene3D" id="1.10.10.60">
    <property type="entry name" value="Homeodomain-like"/>
    <property type="match status" value="1"/>
</dbReference>
<dbReference type="SUPFAM" id="SSF46689">
    <property type="entry name" value="Homeodomain-like"/>
    <property type="match status" value="1"/>
</dbReference>
<dbReference type="PANTHER" id="PTHR15116">
    <property type="entry name" value="DNA-BINDING PROTEIN SATB FAMILY MEMBER"/>
    <property type="match status" value="1"/>
</dbReference>
<keyword evidence="2" id="KW-0371">Homeobox</keyword>